<dbReference type="InterPro" id="IPR004360">
    <property type="entry name" value="Glyas_Fos-R_dOase_dom"/>
</dbReference>
<dbReference type="InterPro" id="IPR029068">
    <property type="entry name" value="Glyas_Bleomycin-R_OHBP_Dase"/>
</dbReference>
<dbReference type="Pfam" id="PF00903">
    <property type="entry name" value="Glyoxalase"/>
    <property type="match status" value="1"/>
</dbReference>
<name>A0A1H7S1D1_STIAU</name>
<keyword evidence="3" id="KW-1185">Reference proteome</keyword>
<sequence>MTQPTASSAPTFYPTLRYKDAPAAIRWLAAAFGFQEHLVVPGPNGTVAHAELRFGTGIFMMGSQKDDLYGNAGMAPYVYVSDIDAHCARARAAGAEIVREPFNTDYGSRDYAARDCEGHVWSFGTYRPAPDSR</sequence>
<dbReference type="Gene3D" id="3.30.720.110">
    <property type="match status" value="1"/>
</dbReference>
<evidence type="ECO:0000259" key="1">
    <source>
        <dbReference type="PROSITE" id="PS51819"/>
    </source>
</evidence>
<dbReference type="PANTHER" id="PTHR34109:SF1">
    <property type="entry name" value="VOC DOMAIN-CONTAINING PROTEIN"/>
    <property type="match status" value="1"/>
</dbReference>
<evidence type="ECO:0000313" key="3">
    <source>
        <dbReference type="Proteomes" id="UP000182719"/>
    </source>
</evidence>
<dbReference type="RefSeq" id="WP_075007297.1">
    <property type="nucleotide sequence ID" value="NZ_FOAP01000007.1"/>
</dbReference>
<dbReference type="Proteomes" id="UP000182719">
    <property type="component" value="Unassembled WGS sequence"/>
</dbReference>
<organism evidence="2 3">
    <name type="scientific">Stigmatella aurantiaca</name>
    <dbReference type="NCBI Taxonomy" id="41"/>
    <lineage>
        <taxon>Bacteria</taxon>
        <taxon>Pseudomonadati</taxon>
        <taxon>Myxococcota</taxon>
        <taxon>Myxococcia</taxon>
        <taxon>Myxococcales</taxon>
        <taxon>Cystobacterineae</taxon>
        <taxon>Archangiaceae</taxon>
        <taxon>Stigmatella</taxon>
    </lineage>
</organism>
<dbReference type="PANTHER" id="PTHR34109">
    <property type="entry name" value="BNAUNNG04460D PROTEIN-RELATED"/>
    <property type="match status" value="1"/>
</dbReference>
<accession>A0A1H7S1D1</accession>
<dbReference type="SUPFAM" id="SSF54593">
    <property type="entry name" value="Glyoxalase/Bleomycin resistance protein/Dihydroxybiphenyl dioxygenase"/>
    <property type="match status" value="1"/>
</dbReference>
<dbReference type="EMBL" id="FOAP01000007">
    <property type="protein sequence ID" value="SEL66332.1"/>
    <property type="molecule type" value="Genomic_DNA"/>
</dbReference>
<dbReference type="AlphaFoldDB" id="A0A1H7S1D1"/>
<dbReference type="Gene3D" id="3.30.720.120">
    <property type="match status" value="1"/>
</dbReference>
<evidence type="ECO:0000313" key="2">
    <source>
        <dbReference type="EMBL" id="SEL66332.1"/>
    </source>
</evidence>
<proteinExistence type="predicted"/>
<dbReference type="OrthoDB" id="9806868at2"/>
<dbReference type="PROSITE" id="PS51819">
    <property type="entry name" value="VOC"/>
    <property type="match status" value="1"/>
</dbReference>
<protein>
    <submittedName>
        <fullName evidence="2">Uncharacterized conserved protein PhnB, glyoxalase superfamily</fullName>
    </submittedName>
</protein>
<reference evidence="3" key="1">
    <citation type="submission" date="2016-10" db="EMBL/GenBank/DDBJ databases">
        <authorList>
            <person name="Varghese N."/>
            <person name="Submissions S."/>
        </authorList>
    </citation>
    <scope>NUCLEOTIDE SEQUENCE [LARGE SCALE GENOMIC DNA]</scope>
    <source>
        <strain evidence="3">DSM 17044</strain>
    </source>
</reference>
<dbReference type="InterPro" id="IPR037523">
    <property type="entry name" value="VOC_core"/>
</dbReference>
<gene>
    <name evidence="2" type="ORF">SAMN05444354_107272</name>
</gene>
<feature type="domain" description="VOC" evidence="1">
    <location>
        <begin position="10"/>
        <end position="126"/>
    </location>
</feature>